<feature type="transmembrane region" description="Helical" evidence="8">
    <location>
        <begin position="30"/>
        <end position="52"/>
    </location>
</feature>
<dbReference type="CDD" id="cd13123">
    <property type="entry name" value="MATE_MurJ_like"/>
    <property type="match status" value="1"/>
</dbReference>
<dbReference type="EMBL" id="JNVU01000031">
    <property type="protein sequence ID" value="KEI43849.1"/>
    <property type="molecule type" value="Genomic_DNA"/>
</dbReference>
<evidence type="ECO:0000256" key="6">
    <source>
        <dbReference type="ARBA" id="ARBA00022989"/>
    </source>
</evidence>
<dbReference type="PANTHER" id="PTHR47019:SF1">
    <property type="entry name" value="LIPID II FLIPPASE MURJ"/>
    <property type="match status" value="1"/>
</dbReference>
<feature type="transmembrane region" description="Helical" evidence="8">
    <location>
        <begin position="96"/>
        <end position="121"/>
    </location>
</feature>
<evidence type="ECO:0000313" key="10">
    <source>
        <dbReference type="Proteomes" id="UP000031419"/>
    </source>
</evidence>
<dbReference type="GO" id="GO:0009252">
    <property type="term" value="P:peptidoglycan biosynthetic process"/>
    <property type="evidence" value="ECO:0007669"/>
    <property type="project" value="UniProtKB-KW"/>
</dbReference>
<feature type="transmembrane region" description="Helical" evidence="8">
    <location>
        <begin position="331"/>
        <end position="361"/>
    </location>
</feature>
<evidence type="ECO:0000256" key="1">
    <source>
        <dbReference type="ARBA" id="ARBA00004651"/>
    </source>
</evidence>
<dbReference type="InterPro" id="IPR004268">
    <property type="entry name" value="MurJ"/>
</dbReference>
<keyword evidence="10" id="KW-1185">Reference proteome</keyword>
<evidence type="ECO:0000256" key="8">
    <source>
        <dbReference type="SAM" id="Phobius"/>
    </source>
</evidence>
<accession>A0A073B819</accession>
<feature type="transmembrane region" description="Helical" evidence="8">
    <location>
        <begin position="505"/>
        <end position="527"/>
    </location>
</feature>
<feature type="transmembrane region" description="Helical" evidence="8">
    <location>
        <begin position="64"/>
        <end position="84"/>
    </location>
</feature>
<keyword evidence="3 8" id="KW-0812">Transmembrane</keyword>
<evidence type="ECO:0000256" key="3">
    <source>
        <dbReference type="ARBA" id="ARBA00022692"/>
    </source>
</evidence>
<sequence length="546" mass="57281">MGGDALVETGSRSRSSSLARASSAMALGTAVSRVSGLLAKVLLVAVLGLGVVNDSYTVANTLPTVVNELLLGGVLTSIAVPLLVRARERGEHEGEAYAQWMVTMAVVLLAAATVLAVLAAPLLTHLYLGADTRANAELTTAFAYLLLPGIICYGLSALLQAILNVRGVFGIPAWAPVVNNVMVIATVICYALMPGEISTDPVRMGEPKLLVLGLGTASGIAVQSLVMAVSLRRSGFRFRWRWGWDRRLSEFGSLAFWVLMYTVVSQVGMVVITRVCGQGSPGSVATFNYAWLLSQVPYGVLGVSLLTALMPRISRAAANREVGEFVSDLGLGVRLTAILLMPVSAVMIVAGSSIGVAFFSIGASGVAAGDRLGMTLAALAIGIVPFAITMLQLRAFYAMHDSRTPTWINVVMVAVRSVLCYAALALLPPEHVVIGVALAMSLSFVIGAVLGQLWLRLRIGHLQTWRTAAGIARTVFASAVGCGCSAAAVALLHRVLPPLSPVPDAWLGLVVHAVVVLAVTLGVLALLRAPELSPAVERLRRLARRG</sequence>
<proteinExistence type="predicted"/>
<evidence type="ECO:0000256" key="7">
    <source>
        <dbReference type="ARBA" id="ARBA00023136"/>
    </source>
</evidence>
<protein>
    <submittedName>
        <fullName evidence="9">Membrane protein</fullName>
    </submittedName>
</protein>
<dbReference type="AlphaFoldDB" id="A0A073B819"/>
<comment type="caution">
    <text evidence="9">The sequence shown here is derived from an EMBL/GenBank/DDBJ whole genome shotgun (WGS) entry which is preliminary data.</text>
</comment>
<feature type="transmembrane region" description="Helical" evidence="8">
    <location>
        <begin position="407"/>
        <end position="427"/>
    </location>
</feature>
<feature type="transmembrane region" description="Helical" evidence="8">
    <location>
        <begin position="292"/>
        <end position="310"/>
    </location>
</feature>
<feature type="transmembrane region" description="Helical" evidence="8">
    <location>
        <begin position="171"/>
        <end position="193"/>
    </location>
</feature>
<comment type="subcellular location">
    <subcellularLocation>
        <location evidence="1">Cell membrane</location>
        <topology evidence="1">Multi-pass membrane protein</topology>
    </subcellularLocation>
</comment>
<evidence type="ECO:0000256" key="4">
    <source>
        <dbReference type="ARBA" id="ARBA00022960"/>
    </source>
</evidence>
<keyword evidence="4" id="KW-0133">Cell shape</keyword>
<feature type="transmembrane region" description="Helical" evidence="8">
    <location>
        <begin position="251"/>
        <end position="272"/>
    </location>
</feature>
<evidence type="ECO:0000256" key="5">
    <source>
        <dbReference type="ARBA" id="ARBA00022984"/>
    </source>
</evidence>
<dbReference type="eggNOG" id="COG0728">
    <property type="taxonomic scope" value="Bacteria"/>
</dbReference>
<feature type="transmembrane region" description="Helical" evidence="8">
    <location>
        <begin position="433"/>
        <end position="455"/>
    </location>
</feature>
<feature type="transmembrane region" description="Helical" evidence="8">
    <location>
        <begin position="141"/>
        <end position="159"/>
    </location>
</feature>
<dbReference type="Pfam" id="PF03023">
    <property type="entry name" value="MurJ"/>
    <property type="match status" value="1"/>
</dbReference>
<evidence type="ECO:0000313" key="9">
    <source>
        <dbReference type="EMBL" id="KEI43849.1"/>
    </source>
</evidence>
<keyword evidence="6 8" id="KW-1133">Transmembrane helix</keyword>
<evidence type="ECO:0000256" key="2">
    <source>
        <dbReference type="ARBA" id="ARBA00022475"/>
    </source>
</evidence>
<feature type="transmembrane region" description="Helical" evidence="8">
    <location>
        <begin position="373"/>
        <end position="395"/>
    </location>
</feature>
<dbReference type="PRINTS" id="PR01806">
    <property type="entry name" value="VIRFACTRMVIN"/>
</dbReference>
<dbReference type="GO" id="GO:0015648">
    <property type="term" value="F:lipid-linked peptidoglycan transporter activity"/>
    <property type="evidence" value="ECO:0007669"/>
    <property type="project" value="TreeGrafter"/>
</dbReference>
<organism evidence="9 10">
    <name type="scientific">Saccharopolyspora rectivirgula</name>
    <dbReference type="NCBI Taxonomy" id="28042"/>
    <lineage>
        <taxon>Bacteria</taxon>
        <taxon>Bacillati</taxon>
        <taxon>Actinomycetota</taxon>
        <taxon>Actinomycetes</taxon>
        <taxon>Pseudonocardiales</taxon>
        <taxon>Pseudonocardiaceae</taxon>
        <taxon>Saccharopolyspora</taxon>
    </lineage>
</organism>
<feature type="transmembrane region" description="Helical" evidence="8">
    <location>
        <begin position="475"/>
        <end position="493"/>
    </location>
</feature>
<feature type="transmembrane region" description="Helical" evidence="8">
    <location>
        <begin position="209"/>
        <end position="231"/>
    </location>
</feature>
<keyword evidence="7 8" id="KW-0472">Membrane</keyword>
<dbReference type="NCBIfam" id="TIGR01695">
    <property type="entry name" value="murJ_mviN"/>
    <property type="match status" value="1"/>
</dbReference>
<gene>
    <name evidence="9" type="ORF">GU90_12735</name>
</gene>
<reference evidence="9 10" key="1">
    <citation type="submission" date="2014-06" db="EMBL/GenBank/DDBJ databases">
        <title>Saccharopolyspora rectivirgula DSM-43113 Genome sequencing.</title>
        <authorList>
            <person name="Barrera C."/>
            <person name="Millon L."/>
            <person name="Rognon B."/>
            <person name="Zaugg C."/>
            <person name="Monod M."/>
        </authorList>
    </citation>
    <scope>NUCLEOTIDE SEQUENCE [LARGE SCALE GENOMIC DNA]</scope>
    <source>
        <strain evidence="9 10">DSM 43113</strain>
    </source>
</reference>
<keyword evidence="2" id="KW-1003">Cell membrane</keyword>
<dbReference type="GO" id="GO:0034204">
    <property type="term" value="P:lipid translocation"/>
    <property type="evidence" value="ECO:0007669"/>
    <property type="project" value="TreeGrafter"/>
</dbReference>
<dbReference type="Proteomes" id="UP000031419">
    <property type="component" value="Unassembled WGS sequence"/>
</dbReference>
<dbReference type="GO" id="GO:0005886">
    <property type="term" value="C:plasma membrane"/>
    <property type="evidence" value="ECO:0007669"/>
    <property type="project" value="UniProtKB-SubCell"/>
</dbReference>
<name>A0A073B819_9PSEU</name>
<dbReference type="GO" id="GO:0008360">
    <property type="term" value="P:regulation of cell shape"/>
    <property type="evidence" value="ECO:0007669"/>
    <property type="project" value="UniProtKB-KW"/>
</dbReference>
<dbReference type="STRING" id="28042.GU90_12735"/>
<keyword evidence="5" id="KW-0573">Peptidoglycan synthesis</keyword>
<dbReference type="InterPro" id="IPR051050">
    <property type="entry name" value="Lipid_II_flippase_MurJ/MviN"/>
</dbReference>
<dbReference type="PANTHER" id="PTHR47019">
    <property type="entry name" value="LIPID II FLIPPASE MURJ"/>
    <property type="match status" value="1"/>
</dbReference>